<accession>A0A5N6K6Y0</accession>
<feature type="region of interest" description="Disordered" evidence="1">
    <location>
        <begin position="27"/>
        <end position="70"/>
    </location>
</feature>
<gene>
    <name evidence="2" type="ORF">EYC80_002071</name>
</gene>
<proteinExistence type="predicted"/>
<evidence type="ECO:0000256" key="1">
    <source>
        <dbReference type="SAM" id="MobiDB-lite"/>
    </source>
</evidence>
<dbReference type="EMBL" id="VIGI01000007">
    <property type="protein sequence ID" value="KAB8298345.1"/>
    <property type="molecule type" value="Genomic_DNA"/>
</dbReference>
<evidence type="ECO:0000313" key="3">
    <source>
        <dbReference type="Proteomes" id="UP000326757"/>
    </source>
</evidence>
<comment type="caution">
    <text evidence="2">The sequence shown here is derived from an EMBL/GenBank/DDBJ whole genome shotgun (WGS) entry which is preliminary data.</text>
</comment>
<reference evidence="2 3" key="1">
    <citation type="submission" date="2019-06" db="EMBL/GenBank/DDBJ databases">
        <title>Genome Sequence of the Brown Rot Fungal Pathogen Monilinia laxa.</title>
        <authorList>
            <person name="De Miccolis Angelini R.M."/>
            <person name="Landi L."/>
            <person name="Abate D."/>
            <person name="Pollastro S."/>
            <person name="Romanazzi G."/>
            <person name="Faretra F."/>
        </authorList>
    </citation>
    <scope>NUCLEOTIDE SEQUENCE [LARGE SCALE GENOMIC DNA]</scope>
    <source>
        <strain evidence="2 3">Mlax316</strain>
    </source>
</reference>
<feature type="compositionally biased region" description="Basic and acidic residues" evidence="1">
    <location>
        <begin position="34"/>
        <end position="70"/>
    </location>
</feature>
<organism evidence="2 3">
    <name type="scientific">Monilinia laxa</name>
    <name type="common">Brown rot fungus</name>
    <name type="synonym">Sclerotinia laxa</name>
    <dbReference type="NCBI Taxonomy" id="61186"/>
    <lineage>
        <taxon>Eukaryota</taxon>
        <taxon>Fungi</taxon>
        <taxon>Dikarya</taxon>
        <taxon>Ascomycota</taxon>
        <taxon>Pezizomycotina</taxon>
        <taxon>Leotiomycetes</taxon>
        <taxon>Helotiales</taxon>
        <taxon>Sclerotiniaceae</taxon>
        <taxon>Monilinia</taxon>
    </lineage>
</organism>
<evidence type="ECO:0000313" key="2">
    <source>
        <dbReference type="EMBL" id="KAB8298345.1"/>
    </source>
</evidence>
<dbReference type="Proteomes" id="UP000326757">
    <property type="component" value="Unassembled WGS sequence"/>
</dbReference>
<keyword evidence="3" id="KW-1185">Reference proteome</keyword>
<protein>
    <submittedName>
        <fullName evidence="2">Uncharacterized protein</fullName>
    </submittedName>
</protein>
<dbReference type="AlphaFoldDB" id="A0A5N6K6Y0"/>
<sequence>MGNSRLKLKFIRGRNTRYRRIIQLTRDAVSQKKSCREGGRGEREGERERGREGERERGREGERERGRDPI</sequence>
<name>A0A5N6K6Y0_MONLA</name>